<evidence type="ECO:0000259" key="2">
    <source>
        <dbReference type="PROSITE" id="PS51277"/>
    </source>
</evidence>
<dbReference type="Proteomes" id="UP001497457">
    <property type="component" value="Chromosome 11b"/>
</dbReference>
<evidence type="ECO:0000313" key="4">
    <source>
        <dbReference type="Proteomes" id="UP001497457"/>
    </source>
</evidence>
<feature type="signal peptide" evidence="1">
    <location>
        <begin position="1"/>
        <end position="20"/>
    </location>
</feature>
<reference evidence="4" key="1">
    <citation type="submission" date="2024-06" db="EMBL/GenBank/DDBJ databases">
        <authorList>
            <person name="Ryan C."/>
        </authorList>
    </citation>
    <scope>NUCLEOTIDE SEQUENCE [LARGE SCALE GENOMIC DNA]</scope>
</reference>
<dbReference type="SMART" id="SM01045">
    <property type="entry name" value="BURP"/>
    <property type="match status" value="1"/>
</dbReference>
<accession>A0ABC8VWG2</accession>
<dbReference type="InterPro" id="IPR004873">
    <property type="entry name" value="BURP_dom"/>
</dbReference>
<feature type="chain" id="PRO_5044822975" description="BURP domain-containing protein" evidence="1">
    <location>
        <begin position="21"/>
        <end position="318"/>
    </location>
</feature>
<dbReference type="PROSITE" id="PS51277">
    <property type="entry name" value="BURP"/>
    <property type="match status" value="1"/>
</dbReference>
<sequence>MVTHQSAFLLLTILVTAANAGAHGGGHPAILGTPTARFWEEALPGIPMPEAIADIVQKGIDHLPLKEPYSATKNPLGRAQAYQQYGKHAHGVPPSGLFFHEAQVHVGSTMTVFLPPVTTKGSLPRDAEEKLPFGSLEDTFAMFNITPGSAEAAEVDDTLRGCQERPLPGEQKACAMSIEDVVLAATRMLGITSTGGVWAAASALPSAGLPRQSYVVRRVAQLPGERLVACHIEAFPYAVYRCHMSARPSRAYVISLQGLHGGLEVDMAAICHLDTSDWDPAHPAFKVLHSRPGGAPVCHFLPYANLVFGEKAPNDAMI</sequence>
<evidence type="ECO:0000256" key="1">
    <source>
        <dbReference type="SAM" id="SignalP"/>
    </source>
</evidence>
<protein>
    <recommendedName>
        <fullName evidence="2">BURP domain-containing protein</fullName>
    </recommendedName>
</protein>
<dbReference type="Pfam" id="PF03181">
    <property type="entry name" value="BURP"/>
    <property type="match status" value="1"/>
</dbReference>
<keyword evidence="4" id="KW-1185">Reference proteome</keyword>
<evidence type="ECO:0000313" key="3">
    <source>
        <dbReference type="EMBL" id="CAL4898009.1"/>
    </source>
</evidence>
<organism evidence="3 4">
    <name type="scientific">Urochloa decumbens</name>
    <dbReference type="NCBI Taxonomy" id="240449"/>
    <lineage>
        <taxon>Eukaryota</taxon>
        <taxon>Viridiplantae</taxon>
        <taxon>Streptophyta</taxon>
        <taxon>Embryophyta</taxon>
        <taxon>Tracheophyta</taxon>
        <taxon>Spermatophyta</taxon>
        <taxon>Magnoliopsida</taxon>
        <taxon>Liliopsida</taxon>
        <taxon>Poales</taxon>
        <taxon>Poaceae</taxon>
        <taxon>PACMAD clade</taxon>
        <taxon>Panicoideae</taxon>
        <taxon>Panicodae</taxon>
        <taxon>Paniceae</taxon>
        <taxon>Melinidinae</taxon>
        <taxon>Urochloa</taxon>
    </lineage>
</organism>
<dbReference type="EMBL" id="OZ075121">
    <property type="protein sequence ID" value="CAL4898009.1"/>
    <property type="molecule type" value="Genomic_DNA"/>
</dbReference>
<gene>
    <name evidence="3" type="ORF">URODEC1_LOCUS7536</name>
</gene>
<name>A0ABC8VWG2_9POAL</name>
<feature type="domain" description="BURP" evidence="2">
    <location>
        <begin position="98"/>
        <end position="311"/>
    </location>
</feature>
<reference evidence="3 4" key="2">
    <citation type="submission" date="2024-10" db="EMBL/GenBank/DDBJ databases">
        <authorList>
            <person name="Ryan C."/>
        </authorList>
    </citation>
    <scope>NUCLEOTIDE SEQUENCE [LARGE SCALE GENOMIC DNA]</scope>
</reference>
<dbReference type="PANTHER" id="PTHR31236">
    <property type="entry name" value="BURP DOMAIN PROTEIN USPL1-LIKE"/>
    <property type="match status" value="1"/>
</dbReference>
<proteinExistence type="predicted"/>
<dbReference type="InterPro" id="IPR044816">
    <property type="entry name" value="BURP"/>
</dbReference>
<keyword evidence="1" id="KW-0732">Signal</keyword>
<dbReference type="PANTHER" id="PTHR31236:SF24">
    <property type="entry name" value="BURP DOMAIN PROTEIN RD22"/>
    <property type="match status" value="1"/>
</dbReference>
<dbReference type="AlphaFoldDB" id="A0ABC8VWG2"/>